<feature type="active site" evidence="19">
    <location>
        <position position="157"/>
    </location>
</feature>
<keyword evidence="15 20" id="KW-0464">Manganese</keyword>
<dbReference type="PIRSF" id="PIRSF039102">
    <property type="entry name" value="Ddl/VanB"/>
    <property type="match status" value="1"/>
</dbReference>
<dbReference type="InterPro" id="IPR011095">
    <property type="entry name" value="Dala_Dala_lig_C"/>
</dbReference>
<dbReference type="FunFam" id="3.30.470.20:FF:000008">
    <property type="entry name" value="D-alanine--D-alanine ligase"/>
    <property type="match status" value="1"/>
</dbReference>
<keyword evidence="12 20" id="KW-0460">Magnesium</keyword>
<gene>
    <name evidence="18" type="primary">ddl</name>
    <name evidence="23" type="ORF">HF690_11215</name>
</gene>
<evidence type="ECO:0000256" key="16">
    <source>
        <dbReference type="ARBA" id="ARBA00023316"/>
    </source>
</evidence>
<evidence type="ECO:0000256" key="12">
    <source>
        <dbReference type="ARBA" id="ARBA00022842"/>
    </source>
</evidence>
<sequence>MNRPVDDTTLRSPGEFGRVAVVMGGNSAEREVSLDSGRNVLDALKARGIDAHAIDGIPALLDALRAGHFARVFNILHGGGGENGQLQGALDALGVPYTGSGILGSALSLDKIRAKQVWLTRGLPTPRFEPLPRGGDVHAVVKRLGLPVIVKPAWEGSSVGITRVFEEADLDAAVELAARYPGDLMVEQLIEGDELTVSILGDRVLPSIRIVPKGAYYDYHAKYVAEDTQYICPGLDDAEAEAELRALARTAFDALACGGWGRVDVMRDRQGRNWLLEVNTAPGMTAHSLVPKAAATVGIPFDELCQRILETSFDSTPARAGGGA</sequence>
<dbReference type="HAMAP" id="MF_00047">
    <property type="entry name" value="Dala_Dala_lig"/>
    <property type="match status" value="1"/>
</dbReference>
<dbReference type="GO" id="GO:0005829">
    <property type="term" value="C:cytosol"/>
    <property type="evidence" value="ECO:0007669"/>
    <property type="project" value="TreeGrafter"/>
</dbReference>
<protein>
    <recommendedName>
        <fullName evidence="6 18">D-alanine--D-alanine ligase</fullName>
        <ecNumber evidence="6 18">6.3.2.4</ecNumber>
    </recommendedName>
    <alternativeName>
        <fullName evidence="18">D-Ala-D-Ala ligase</fullName>
    </alternativeName>
    <alternativeName>
        <fullName evidence="18">D-alanylalanine synthetase</fullName>
    </alternativeName>
</protein>
<dbReference type="InterPro" id="IPR000291">
    <property type="entry name" value="D-Ala_lig_Van_CS"/>
</dbReference>
<feature type="binding site" evidence="20">
    <location>
        <position position="264"/>
    </location>
    <ligand>
        <name>Mg(2+)</name>
        <dbReference type="ChEBI" id="CHEBI:18420"/>
        <label>1</label>
    </ligand>
</feature>
<dbReference type="PROSITE" id="PS00843">
    <property type="entry name" value="DALA_DALA_LIGASE_1"/>
    <property type="match status" value="1"/>
</dbReference>
<dbReference type="GO" id="GO:0009252">
    <property type="term" value="P:peptidoglycan biosynthetic process"/>
    <property type="evidence" value="ECO:0007669"/>
    <property type="project" value="UniProtKB-UniRule"/>
</dbReference>
<evidence type="ECO:0000256" key="9">
    <source>
        <dbReference type="ARBA" id="ARBA00022723"/>
    </source>
</evidence>
<dbReference type="Pfam" id="PF07478">
    <property type="entry name" value="Dala_Dala_lig_C"/>
    <property type="match status" value="1"/>
</dbReference>
<dbReference type="Gene3D" id="3.30.1490.20">
    <property type="entry name" value="ATP-grasp fold, A domain"/>
    <property type="match status" value="1"/>
</dbReference>
<evidence type="ECO:0000256" key="13">
    <source>
        <dbReference type="ARBA" id="ARBA00022960"/>
    </source>
</evidence>
<dbReference type="Proteomes" id="UP000541636">
    <property type="component" value="Unassembled WGS sequence"/>
</dbReference>
<evidence type="ECO:0000256" key="10">
    <source>
        <dbReference type="ARBA" id="ARBA00022741"/>
    </source>
</evidence>
<comment type="function">
    <text evidence="2 18">Cell wall formation.</text>
</comment>
<dbReference type="EMBL" id="JAAZQD010000004">
    <property type="protein sequence ID" value="NKZ39517.1"/>
    <property type="molecule type" value="Genomic_DNA"/>
</dbReference>
<comment type="caution">
    <text evidence="23">The sequence shown here is derived from an EMBL/GenBank/DDBJ whole genome shotgun (WGS) entry which is preliminary data.</text>
</comment>
<dbReference type="PANTHER" id="PTHR23132">
    <property type="entry name" value="D-ALANINE--D-ALANINE LIGASE"/>
    <property type="match status" value="1"/>
</dbReference>
<dbReference type="NCBIfam" id="NF002378">
    <property type="entry name" value="PRK01372.1"/>
    <property type="match status" value="1"/>
</dbReference>
<reference evidence="23 24" key="1">
    <citation type="journal article" date="2017" name="Int. J. Syst. Evol. Microbiol.">
        <title>Oleiagrimonas citrea sp. nov., a marine bacterium isolated from tidal flat sediment and emended description of the genus Oleiagrimonas Fang et al. 2015 and Oleiagrimonas soli.</title>
        <authorList>
            <person name="Yang S.H."/>
            <person name="Seo H.S."/>
            <person name="Seong C.N."/>
            <person name="Kwon K.K."/>
        </authorList>
    </citation>
    <scope>NUCLEOTIDE SEQUENCE [LARGE SCALE GENOMIC DNA]</scope>
    <source>
        <strain evidence="23 24">MEBiC09124</strain>
    </source>
</reference>
<dbReference type="PROSITE" id="PS50975">
    <property type="entry name" value="ATP_GRASP"/>
    <property type="match status" value="1"/>
</dbReference>
<keyword evidence="14 18" id="KW-0573">Peptidoglycan synthesis</keyword>
<feature type="active site" evidence="19">
    <location>
        <position position="288"/>
    </location>
</feature>
<dbReference type="EC" id="6.3.2.4" evidence="6 18"/>
<dbReference type="Gene3D" id="3.40.50.20">
    <property type="match status" value="1"/>
</dbReference>
<keyword evidence="9 20" id="KW-0479">Metal-binding</keyword>
<dbReference type="PROSITE" id="PS00844">
    <property type="entry name" value="DALA_DALA_LIGASE_2"/>
    <property type="match status" value="1"/>
</dbReference>
<organism evidence="23 24">
    <name type="scientific">Oleiagrimonas citrea</name>
    <dbReference type="NCBI Taxonomy" id="1665687"/>
    <lineage>
        <taxon>Bacteria</taxon>
        <taxon>Pseudomonadati</taxon>
        <taxon>Pseudomonadota</taxon>
        <taxon>Gammaproteobacteria</taxon>
        <taxon>Lysobacterales</taxon>
        <taxon>Rhodanobacteraceae</taxon>
        <taxon>Oleiagrimonas</taxon>
    </lineage>
</organism>
<comment type="pathway">
    <text evidence="4 18">Cell wall biogenesis; peptidoglycan biosynthesis.</text>
</comment>
<dbReference type="PANTHER" id="PTHR23132:SF23">
    <property type="entry name" value="D-ALANINE--D-ALANINE LIGASE B"/>
    <property type="match status" value="1"/>
</dbReference>
<name>A0A846ZPC2_9GAMM</name>
<feature type="binding site" evidence="20">
    <location>
        <position position="279"/>
    </location>
    <ligand>
        <name>Mg(2+)</name>
        <dbReference type="ChEBI" id="CHEBI:18420"/>
        <label>2</label>
    </ligand>
</feature>
<evidence type="ECO:0000259" key="22">
    <source>
        <dbReference type="PROSITE" id="PS50975"/>
    </source>
</evidence>
<proteinExistence type="inferred from homology"/>
<dbReference type="SUPFAM" id="SSF56059">
    <property type="entry name" value="Glutathione synthetase ATP-binding domain-like"/>
    <property type="match status" value="1"/>
</dbReference>
<keyword evidence="11 21" id="KW-0067">ATP-binding</keyword>
<dbReference type="InterPro" id="IPR013815">
    <property type="entry name" value="ATP_grasp_subdomain_1"/>
</dbReference>
<evidence type="ECO:0000256" key="5">
    <source>
        <dbReference type="ARBA" id="ARBA00010871"/>
    </source>
</evidence>
<dbReference type="GO" id="GO:0046872">
    <property type="term" value="F:metal ion binding"/>
    <property type="evidence" value="ECO:0007669"/>
    <property type="project" value="UniProtKB-KW"/>
</dbReference>
<evidence type="ECO:0000256" key="14">
    <source>
        <dbReference type="ARBA" id="ARBA00022984"/>
    </source>
</evidence>
<comment type="similarity">
    <text evidence="5 18">Belongs to the D-alanine--D-alanine ligase family.</text>
</comment>
<dbReference type="FunFam" id="3.40.50.20:FF:000013">
    <property type="entry name" value="D-alanine--D-alanine ligase"/>
    <property type="match status" value="1"/>
</dbReference>
<evidence type="ECO:0000256" key="19">
    <source>
        <dbReference type="PIRSR" id="PIRSR039102-1"/>
    </source>
</evidence>
<keyword evidence="8 18" id="KW-0436">Ligase</keyword>
<evidence type="ECO:0000256" key="17">
    <source>
        <dbReference type="ARBA" id="ARBA00047614"/>
    </source>
</evidence>
<evidence type="ECO:0000256" key="7">
    <source>
        <dbReference type="ARBA" id="ARBA00022490"/>
    </source>
</evidence>
<dbReference type="GO" id="GO:0008360">
    <property type="term" value="P:regulation of cell shape"/>
    <property type="evidence" value="ECO:0007669"/>
    <property type="project" value="UniProtKB-KW"/>
</dbReference>
<evidence type="ECO:0000256" key="8">
    <source>
        <dbReference type="ARBA" id="ARBA00022598"/>
    </source>
</evidence>
<evidence type="ECO:0000256" key="21">
    <source>
        <dbReference type="PROSITE-ProRule" id="PRU00409"/>
    </source>
</evidence>
<feature type="active site" evidence="19">
    <location>
        <position position="29"/>
    </location>
</feature>
<dbReference type="SUPFAM" id="SSF52440">
    <property type="entry name" value="PreATP-grasp domain"/>
    <property type="match status" value="1"/>
</dbReference>
<evidence type="ECO:0000256" key="4">
    <source>
        <dbReference type="ARBA" id="ARBA00004752"/>
    </source>
</evidence>
<dbReference type="Gene3D" id="3.30.470.20">
    <property type="entry name" value="ATP-grasp fold, B domain"/>
    <property type="match status" value="1"/>
</dbReference>
<evidence type="ECO:0000256" key="18">
    <source>
        <dbReference type="HAMAP-Rule" id="MF_00047"/>
    </source>
</evidence>
<evidence type="ECO:0000313" key="23">
    <source>
        <dbReference type="EMBL" id="NKZ39517.1"/>
    </source>
</evidence>
<comment type="subcellular location">
    <subcellularLocation>
        <location evidence="3 18">Cytoplasm</location>
    </subcellularLocation>
</comment>
<evidence type="ECO:0000313" key="24">
    <source>
        <dbReference type="Proteomes" id="UP000541636"/>
    </source>
</evidence>
<accession>A0A846ZPC2</accession>
<dbReference type="AlphaFoldDB" id="A0A846ZPC2"/>
<dbReference type="InterPro" id="IPR016185">
    <property type="entry name" value="PreATP-grasp_dom_sf"/>
</dbReference>
<comment type="cofactor">
    <cofactor evidence="20">
        <name>Mg(2+)</name>
        <dbReference type="ChEBI" id="CHEBI:18420"/>
    </cofactor>
    <cofactor evidence="20">
        <name>Mn(2+)</name>
        <dbReference type="ChEBI" id="CHEBI:29035"/>
    </cofactor>
    <text evidence="20">Binds 2 magnesium or manganese ions per subunit.</text>
</comment>
<evidence type="ECO:0000256" key="6">
    <source>
        <dbReference type="ARBA" id="ARBA00012216"/>
    </source>
</evidence>
<evidence type="ECO:0000256" key="3">
    <source>
        <dbReference type="ARBA" id="ARBA00004496"/>
    </source>
</evidence>
<evidence type="ECO:0000256" key="2">
    <source>
        <dbReference type="ARBA" id="ARBA00003921"/>
    </source>
</evidence>
<evidence type="ECO:0000256" key="11">
    <source>
        <dbReference type="ARBA" id="ARBA00022840"/>
    </source>
</evidence>
<dbReference type="UniPathway" id="UPA00219"/>
<dbReference type="InterPro" id="IPR005905">
    <property type="entry name" value="D_ala_D_ala"/>
</dbReference>
<keyword evidence="10 21" id="KW-0547">Nucleotide-binding</keyword>
<keyword evidence="13 18" id="KW-0133">Cell shape</keyword>
<dbReference type="GO" id="GO:0071555">
    <property type="term" value="P:cell wall organization"/>
    <property type="evidence" value="ECO:0007669"/>
    <property type="project" value="UniProtKB-KW"/>
</dbReference>
<dbReference type="NCBIfam" id="TIGR01205">
    <property type="entry name" value="D_ala_D_alaTIGR"/>
    <property type="match status" value="1"/>
</dbReference>
<feature type="binding site" evidence="20">
    <location>
        <position position="277"/>
    </location>
    <ligand>
        <name>Mg(2+)</name>
        <dbReference type="ChEBI" id="CHEBI:18420"/>
        <label>2</label>
    </ligand>
</feature>
<comment type="cofactor">
    <cofactor evidence="1">
        <name>Mn(2+)</name>
        <dbReference type="ChEBI" id="CHEBI:29035"/>
    </cofactor>
</comment>
<keyword evidence="16 18" id="KW-0961">Cell wall biogenesis/degradation</keyword>
<keyword evidence="24" id="KW-1185">Reference proteome</keyword>
<comment type="catalytic activity">
    <reaction evidence="17 18">
        <text>2 D-alanine + ATP = D-alanyl-D-alanine + ADP + phosphate + H(+)</text>
        <dbReference type="Rhea" id="RHEA:11224"/>
        <dbReference type="ChEBI" id="CHEBI:15378"/>
        <dbReference type="ChEBI" id="CHEBI:30616"/>
        <dbReference type="ChEBI" id="CHEBI:43474"/>
        <dbReference type="ChEBI" id="CHEBI:57416"/>
        <dbReference type="ChEBI" id="CHEBI:57822"/>
        <dbReference type="ChEBI" id="CHEBI:456216"/>
        <dbReference type="EC" id="6.3.2.4"/>
    </reaction>
</comment>
<evidence type="ECO:0000256" key="20">
    <source>
        <dbReference type="PIRSR" id="PIRSR039102-3"/>
    </source>
</evidence>
<feature type="binding site" evidence="20">
    <location>
        <position position="277"/>
    </location>
    <ligand>
        <name>Mg(2+)</name>
        <dbReference type="ChEBI" id="CHEBI:18420"/>
        <label>1</label>
    </ligand>
</feature>
<dbReference type="InterPro" id="IPR011761">
    <property type="entry name" value="ATP-grasp"/>
</dbReference>
<feature type="domain" description="ATP-grasp" evidence="22">
    <location>
        <begin position="115"/>
        <end position="310"/>
    </location>
</feature>
<evidence type="ECO:0000256" key="15">
    <source>
        <dbReference type="ARBA" id="ARBA00023211"/>
    </source>
</evidence>
<dbReference type="GO" id="GO:0008716">
    <property type="term" value="F:D-alanine-D-alanine ligase activity"/>
    <property type="evidence" value="ECO:0007669"/>
    <property type="project" value="UniProtKB-UniRule"/>
</dbReference>
<evidence type="ECO:0000256" key="1">
    <source>
        <dbReference type="ARBA" id="ARBA00001936"/>
    </source>
</evidence>
<keyword evidence="7 18" id="KW-0963">Cytoplasm</keyword>
<dbReference type="GO" id="GO:0005524">
    <property type="term" value="F:ATP binding"/>
    <property type="evidence" value="ECO:0007669"/>
    <property type="project" value="UniProtKB-UniRule"/>
</dbReference>
<dbReference type="RefSeq" id="WP_168609500.1">
    <property type="nucleotide sequence ID" value="NZ_JAAZQD010000004.1"/>
</dbReference>